<evidence type="ECO:0000313" key="2">
    <source>
        <dbReference type="Proteomes" id="UP001596496"/>
    </source>
</evidence>
<accession>A0ABW2PEW1</accession>
<dbReference type="RefSeq" id="WP_380831701.1">
    <property type="nucleotide sequence ID" value="NZ_JBHTCG010000044.1"/>
</dbReference>
<comment type="caution">
    <text evidence="1">The sequence shown here is derived from an EMBL/GenBank/DDBJ whole genome shotgun (WGS) entry which is preliminary data.</text>
</comment>
<keyword evidence="2" id="KW-1185">Reference proteome</keyword>
<evidence type="ECO:0000313" key="1">
    <source>
        <dbReference type="EMBL" id="MFC7387813.1"/>
    </source>
</evidence>
<proteinExistence type="predicted"/>
<sequence>MMDPLFDTRYVERLRFFDGQPLDAEDLQSLEEFNRELRWLHNRSLHQPGIGNGLAARGDKGDRQVLVQAGYALNAAGQELVLTGTHHQPVPSVGGDEDGGPAVFDLVISYPPDEDLDEAEVRDGICAPRGAVRLRERPRFDWVRLRRDPAGGLRPVDDAERQAVQAGELIVLARAQVRDCALAAPLSVVPRRSARPPQRPRVVCGTVAAEWRWSPSPPAAEASFAWIETRIDTRAAGFARTPCYQARLAGPRPLLATWQVAFETTATLALMDGVAYVQEPAVAGFRCRVPLLTIGGGFTTDALQPVLDAAKATLGVTWLGIED</sequence>
<dbReference type="EMBL" id="JBHTCG010000044">
    <property type="protein sequence ID" value="MFC7387813.1"/>
    <property type="molecule type" value="Genomic_DNA"/>
</dbReference>
<reference evidence="2" key="1">
    <citation type="journal article" date="2019" name="Int. J. Syst. Evol. Microbiol.">
        <title>The Global Catalogue of Microorganisms (GCM) 10K type strain sequencing project: providing services to taxonomists for standard genome sequencing and annotation.</title>
        <authorList>
            <consortium name="The Broad Institute Genomics Platform"/>
            <consortium name="The Broad Institute Genome Sequencing Center for Infectious Disease"/>
            <person name="Wu L."/>
            <person name="Ma J."/>
        </authorList>
    </citation>
    <scope>NUCLEOTIDE SEQUENCE [LARGE SCALE GENOMIC DNA]</scope>
    <source>
        <strain evidence="2">CECT 7649</strain>
    </source>
</reference>
<name>A0ABW2PEW1_9ACTN</name>
<organism evidence="1 2">
    <name type="scientific">Sphaerisporangium rhizosphaerae</name>
    <dbReference type="NCBI Taxonomy" id="2269375"/>
    <lineage>
        <taxon>Bacteria</taxon>
        <taxon>Bacillati</taxon>
        <taxon>Actinomycetota</taxon>
        <taxon>Actinomycetes</taxon>
        <taxon>Streptosporangiales</taxon>
        <taxon>Streptosporangiaceae</taxon>
        <taxon>Sphaerisporangium</taxon>
    </lineage>
</organism>
<dbReference type="Proteomes" id="UP001596496">
    <property type="component" value="Unassembled WGS sequence"/>
</dbReference>
<gene>
    <name evidence="1" type="ORF">ACFQSB_36785</name>
</gene>
<protein>
    <submittedName>
        <fullName evidence="1">Uncharacterized protein</fullName>
    </submittedName>
</protein>